<dbReference type="EC" id="1.3.1.98" evidence="6 20"/>
<sequence length="335" mass="36063">MIERDADLSGANTLALPARAERLARPDSGEALAGLLAGRRGDEPLYVLGQGSNLVLDGDLPGLTVIPALDRIDYRVEGDQARVTAGAGVVWDRLVADTVARGWRGLENLSLIPGTAGAAPFQNIGAYGVELADVLDSVEAVAVADGRPVRFLAAECEFDYRDSLFKSRRRGEFIITAITLRLHRHGPCRVDYGGLAARFGDADPATLEPAAVRAAVIELRQNKLPDPAVLPNAGSFFKNPVVSVAHYQRLKENEPELVAFPHRDGHKLAAGWLIERAGWKGRRLGPVGMHRDQALVLVNHGGARAADVRALAGAVRADVRERFDVDLEQEPIPLP</sequence>
<evidence type="ECO:0000256" key="7">
    <source>
        <dbReference type="ARBA" id="ARBA00015188"/>
    </source>
</evidence>
<dbReference type="NCBIfam" id="NF010478">
    <property type="entry name" value="PRK13903.1"/>
    <property type="match status" value="1"/>
</dbReference>
<evidence type="ECO:0000256" key="14">
    <source>
        <dbReference type="ARBA" id="ARBA00022984"/>
    </source>
</evidence>
<keyword evidence="10 20" id="KW-0285">Flavoprotein</keyword>
<comment type="function">
    <text evidence="2 20">Cell wall formation.</text>
</comment>
<feature type="active site" evidence="20">
    <location>
        <position position="161"/>
    </location>
</feature>
<dbReference type="NCBIfam" id="NF000755">
    <property type="entry name" value="PRK00046.1"/>
    <property type="match status" value="1"/>
</dbReference>
<dbReference type="Pfam" id="PF02873">
    <property type="entry name" value="MurB_C"/>
    <property type="match status" value="1"/>
</dbReference>
<evidence type="ECO:0000259" key="21">
    <source>
        <dbReference type="PROSITE" id="PS51387"/>
    </source>
</evidence>
<dbReference type="HAMAP" id="MF_00037">
    <property type="entry name" value="MurB"/>
    <property type="match status" value="1"/>
</dbReference>
<dbReference type="InterPro" id="IPR006094">
    <property type="entry name" value="Oxid_FAD_bind_N"/>
</dbReference>
<comment type="subcellular location">
    <subcellularLocation>
        <location evidence="3 20">Cytoplasm</location>
    </subcellularLocation>
</comment>
<keyword evidence="23" id="KW-1185">Reference proteome</keyword>
<dbReference type="SUPFAM" id="SSF56176">
    <property type="entry name" value="FAD-binding/transporter-associated domain-like"/>
    <property type="match status" value="1"/>
</dbReference>
<dbReference type="GO" id="GO:0005829">
    <property type="term" value="C:cytosol"/>
    <property type="evidence" value="ECO:0007669"/>
    <property type="project" value="TreeGrafter"/>
</dbReference>
<name>A0A9Q3UNP4_9GAMM</name>
<dbReference type="PANTHER" id="PTHR21071">
    <property type="entry name" value="UDP-N-ACETYLENOLPYRUVOYLGLUCOSAMINE REDUCTASE"/>
    <property type="match status" value="1"/>
</dbReference>
<evidence type="ECO:0000256" key="2">
    <source>
        <dbReference type="ARBA" id="ARBA00003921"/>
    </source>
</evidence>
<keyword evidence="14 20" id="KW-0573">Peptidoglycan synthesis</keyword>
<evidence type="ECO:0000256" key="16">
    <source>
        <dbReference type="ARBA" id="ARBA00023306"/>
    </source>
</evidence>
<dbReference type="InterPro" id="IPR003170">
    <property type="entry name" value="MurB"/>
</dbReference>
<protein>
    <recommendedName>
        <fullName evidence="7 20">UDP-N-acetylenolpyruvoylglucosamine reductase</fullName>
        <ecNumber evidence="6 20">1.3.1.98</ecNumber>
    </recommendedName>
    <alternativeName>
        <fullName evidence="18 20">UDP-N-acetylmuramate dehydrogenase</fullName>
    </alternativeName>
</protein>
<dbReference type="Gene3D" id="3.90.78.10">
    <property type="entry name" value="UDP-N-acetylenolpyruvoylglucosamine reductase, C-terminal domain"/>
    <property type="match status" value="1"/>
</dbReference>
<evidence type="ECO:0000256" key="11">
    <source>
        <dbReference type="ARBA" id="ARBA00022827"/>
    </source>
</evidence>
<dbReference type="GO" id="GO:0071949">
    <property type="term" value="F:FAD binding"/>
    <property type="evidence" value="ECO:0007669"/>
    <property type="project" value="InterPro"/>
</dbReference>
<dbReference type="InterPro" id="IPR016167">
    <property type="entry name" value="FAD-bd_PCMH_sub1"/>
</dbReference>
<dbReference type="InterPro" id="IPR016169">
    <property type="entry name" value="FAD-bd_PCMH_sub2"/>
</dbReference>
<dbReference type="InterPro" id="IPR036318">
    <property type="entry name" value="FAD-bd_PCMH-like_sf"/>
</dbReference>
<keyword evidence="16 20" id="KW-0131">Cell cycle</keyword>
<evidence type="ECO:0000256" key="10">
    <source>
        <dbReference type="ARBA" id="ARBA00022630"/>
    </source>
</evidence>
<feature type="active site" description="Proton donor" evidence="20">
    <location>
        <position position="235"/>
    </location>
</feature>
<dbReference type="GO" id="GO:0009252">
    <property type="term" value="P:peptidoglycan biosynthetic process"/>
    <property type="evidence" value="ECO:0007669"/>
    <property type="project" value="UniProtKB-UniRule"/>
</dbReference>
<evidence type="ECO:0000256" key="6">
    <source>
        <dbReference type="ARBA" id="ARBA00012518"/>
    </source>
</evidence>
<keyword evidence="15 20" id="KW-0560">Oxidoreductase</keyword>
<dbReference type="PANTHER" id="PTHR21071:SF4">
    <property type="entry name" value="UDP-N-ACETYLENOLPYRUVOYLGLUCOSAMINE REDUCTASE"/>
    <property type="match status" value="1"/>
</dbReference>
<evidence type="ECO:0000256" key="15">
    <source>
        <dbReference type="ARBA" id="ARBA00023002"/>
    </source>
</evidence>
<dbReference type="RefSeq" id="WP_228234179.1">
    <property type="nucleotide sequence ID" value="NZ_JAJGNA010000014.1"/>
</dbReference>
<comment type="caution">
    <text evidence="22">The sequence shown here is derived from an EMBL/GenBank/DDBJ whole genome shotgun (WGS) entry which is preliminary data.</text>
</comment>
<dbReference type="GO" id="GO:0051301">
    <property type="term" value="P:cell division"/>
    <property type="evidence" value="ECO:0007669"/>
    <property type="project" value="UniProtKB-KW"/>
</dbReference>
<dbReference type="Pfam" id="PF01565">
    <property type="entry name" value="FAD_binding_4"/>
    <property type="match status" value="1"/>
</dbReference>
<dbReference type="InterPro" id="IPR016166">
    <property type="entry name" value="FAD-bd_PCMH"/>
</dbReference>
<dbReference type="InterPro" id="IPR036635">
    <property type="entry name" value="MurB_C_sf"/>
</dbReference>
<evidence type="ECO:0000256" key="4">
    <source>
        <dbReference type="ARBA" id="ARBA00004752"/>
    </source>
</evidence>
<dbReference type="GO" id="GO:0071555">
    <property type="term" value="P:cell wall organization"/>
    <property type="evidence" value="ECO:0007669"/>
    <property type="project" value="UniProtKB-KW"/>
</dbReference>
<keyword evidence="13 20" id="KW-0133">Cell shape</keyword>
<dbReference type="NCBIfam" id="TIGR00179">
    <property type="entry name" value="murB"/>
    <property type="match status" value="1"/>
</dbReference>
<keyword evidence="9 20" id="KW-0132">Cell division</keyword>
<evidence type="ECO:0000256" key="12">
    <source>
        <dbReference type="ARBA" id="ARBA00022857"/>
    </source>
</evidence>
<dbReference type="InterPro" id="IPR011601">
    <property type="entry name" value="MurB_C"/>
</dbReference>
<organism evidence="22 23">
    <name type="scientific">Alloalcanivorax marinus</name>
    <dbReference type="NCBI Taxonomy" id="1177169"/>
    <lineage>
        <taxon>Bacteria</taxon>
        <taxon>Pseudomonadati</taxon>
        <taxon>Pseudomonadota</taxon>
        <taxon>Gammaproteobacteria</taxon>
        <taxon>Oceanospirillales</taxon>
        <taxon>Alcanivoracaceae</taxon>
        <taxon>Alloalcanivorax</taxon>
    </lineage>
</organism>
<evidence type="ECO:0000256" key="19">
    <source>
        <dbReference type="ARBA" id="ARBA00048914"/>
    </source>
</evidence>
<dbReference type="GO" id="GO:0008762">
    <property type="term" value="F:UDP-N-acetylmuramate dehydrogenase activity"/>
    <property type="evidence" value="ECO:0007669"/>
    <property type="project" value="UniProtKB-UniRule"/>
</dbReference>
<dbReference type="Gene3D" id="3.30.43.10">
    <property type="entry name" value="Uridine Diphospho-n-acetylenolpyruvylglucosamine Reductase, domain 2"/>
    <property type="match status" value="1"/>
</dbReference>
<keyword evidence="11 20" id="KW-0274">FAD</keyword>
<accession>A0A9Q3UNP4</accession>
<dbReference type="AlphaFoldDB" id="A0A9Q3UNP4"/>
<dbReference type="Gene3D" id="3.30.465.10">
    <property type="match status" value="1"/>
</dbReference>
<evidence type="ECO:0000313" key="22">
    <source>
        <dbReference type="EMBL" id="MCC4309311.1"/>
    </source>
</evidence>
<keyword evidence="8 20" id="KW-0963">Cytoplasm</keyword>
<dbReference type="Proteomes" id="UP001108027">
    <property type="component" value="Unassembled WGS sequence"/>
</dbReference>
<keyword evidence="17 20" id="KW-0961">Cell wall biogenesis/degradation</keyword>
<reference evidence="22" key="1">
    <citation type="submission" date="2021-10" db="EMBL/GenBank/DDBJ databases">
        <title>The diversity and Nitrogen Metabolism of Culturable Nitrate-Utilizing Bacteria Within the Oxygen Minimum Zone of the Changjiang (Yangtze River)Estuary.</title>
        <authorList>
            <person name="Zhang D."/>
            <person name="Zheng J."/>
            <person name="Liu S."/>
            <person name="He W."/>
        </authorList>
    </citation>
    <scope>NUCLEOTIDE SEQUENCE</scope>
    <source>
        <strain evidence="22">FXH-223</strain>
    </source>
</reference>
<evidence type="ECO:0000256" key="9">
    <source>
        <dbReference type="ARBA" id="ARBA00022618"/>
    </source>
</evidence>
<evidence type="ECO:0000256" key="3">
    <source>
        <dbReference type="ARBA" id="ARBA00004496"/>
    </source>
</evidence>
<evidence type="ECO:0000256" key="5">
    <source>
        <dbReference type="ARBA" id="ARBA00010485"/>
    </source>
</evidence>
<comment type="cofactor">
    <cofactor evidence="1 20">
        <name>FAD</name>
        <dbReference type="ChEBI" id="CHEBI:57692"/>
    </cofactor>
</comment>
<proteinExistence type="inferred from homology"/>
<dbReference type="PROSITE" id="PS51387">
    <property type="entry name" value="FAD_PCMH"/>
    <property type="match status" value="1"/>
</dbReference>
<evidence type="ECO:0000256" key="18">
    <source>
        <dbReference type="ARBA" id="ARBA00031026"/>
    </source>
</evidence>
<evidence type="ECO:0000256" key="20">
    <source>
        <dbReference type="HAMAP-Rule" id="MF_00037"/>
    </source>
</evidence>
<dbReference type="GO" id="GO:0008360">
    <property type="term" value="P:regulation of cell shape"/>
    <property type="evidence" value="ECO:0007669"/>
    <property type="project" value="UniProtKB-KW"/>
</dbReference>
<comment type="pathway">
    <text evidence="4 20">Cell wall biogenesis; peptidoglycan biosynthesis.</text>
</comment>
<evidence type="ECO:0000256" key="8">
    <source>
        <dbReference type="ARBA" id="ARBA00022490"/>
    </source>
</evidence>
<evidence type="ECO:0000313" key="23">
    <source>
        <dbReference type="Proteomes" id="UP001108027"/>
    </source>
</evidence>
<evidence type="ECO:0000256" key="13">
    <source>
        <dbReference type="ARBA" id="ARBA00022960"/>
    </source>
</evidence>
<feature type="domain" description="FAD-binding PCMH-type" evidence="21">
    <location>
        <begin position="16"/>
        <end position="185"/>
    </location>
</feature>
<gene>
    <name evidence="20 22" type="primary">murB</name>
    <name evidence="22" type="ORF">LL252_12095</name>
</gene>
<dbReference type="SUPFAM" id="SSF56194">
    <property type="entry name" value="Uridine diphospho-N-Acetylenolpyruvylglucosamine reductase, MurB, C-terminal domain"/>
    <property type="match status" value="1"/>
</dbReference>
<evidence type="ECO:0000256" key="17">
    <source>
        <dbReference type="ARBA" id="ARBA00023316"/>
    </source>
</evidence>
<keyword evidence="12 20" id="KW-0521">NADP</keyword>
<comment type="similarity">
    <text evidence="5 20">Belongs to the MurB family.</text>
</comment>
<evidence type="ECO:0000256" key="1">
    <source>
        <dbReference type="ARBA" id="ARBA00001974"/>
    </source>
</evidence>
<dbReference type="EMBL" id="JAJGNA010000014">
    <property type="protein sequence ID" value="MCC4309311.1"/>
    <property type="molecule type" value="Genomic_DNA"/>
</dbReference>
<feature type="active site" evidence="20">
    <location>
        <position position="330"/>
    </location>
</feature>
<comment type="catalytic activity">
    <reaction evidence="19 20">
        <text>UDP-N-acetyl-alpha-D-muramate + NADP(+) = UDP-N-acetyl-3-O-(1-carboxyvinyl)-alpha-D-glucosamine + NADPH + H(+)</text>
        <dbReference type="Rhea" id="RHEA:12248"/>
        <dbReference type="ChEBI" id="CHEBI:15378"/>
        <dbReference type="ChEBI" id="CHEBI:57783"/>
        <dbReference type="ChEBI" id="CHEBI:58349"/>
        <dbReference type="ChEBI" id="CHEBI:68483"/>
        <dbReference type="ChEBI" id="CHEBI:70757"/>
        <dbReference type="EC" id="1.3.1.98"/>
    </reaction>
</comment>